<evidence type="ECO:0000313" key="9">
    <source>
        <dbReference type="Proteomes" id="UP000557772"/>
    </source>
</evidence>
<sequence length="68" mass="7626">MIAGKPSREVQKMLRDAGWVVVRRRGSHTHWTCPTARHSFSLPDGHKSISPGVLRKLQKAMSECKESA</sequence>
<dbReference type="Pfam" id="PF07927">
    <property type="entry name" value="HicA_toxin"/>
    <property type="match status" value="1"/>
</dbReference>
<keyword evidence="7" id="KW-0346">Stress response</keyword>
<proteinExistence type="inferred from homology"/>
<evidence type="ECO:0000256" key="6">
    <source>
        <dbReference type="ARBA" id="ARBA00022884"/>
    </source>
</evidence>
<evidence type="ECO:0000313" key="8">
    <source>
        <dbReference type="EMBL" id="NNG39804.1"/>
    </source>
</evidence>
<keyword evidence="9" id="KW-1185">Reference proteome</keyword>
<keyword evidence="3" id="KW-0540">Nuclease</keyword>
<comment type="similarity">
    <text evidence="1">Belongs to the HicA mRNA interferase family.</text>
</comment>
<name>A0A849AG41_9MICO</name>
<dbReference type="Gene3D" id="3.30.920.30">
    <property type="entry name" value="Hypothetical protein"/>
    <property type="match status" value="1"/>
</dbReference>
<evidence type="ECO:0000256" key="4">
    <source>
        <dbReference type="ARBA" id="ARBA00022759"/>
    </source>
</evidence>
<dbReference type="EMBL" id="JABENB010000001">
    <property type="protein sequence ID" value="NNG39804.1"/>
    <property type="molecule type" value="Genomic_DNA"/>
</dbReference>
<evidence type="ECO:0000256" key="5">
    <source>
        <dbReference type="ARBA" id="ARBA00022801"/>
    </source>
</evidence>
<evidence type="ECO:0000256" key="2">
    <source>
        <dbReference type="ARBA" id="ARBA00022649"/>
    </source>
</evidence>
<evidence type="ECO:0000256" key="1">
    <source>
        <dbReference type="ARBA" id="ARBA00006620"/>
    </source>
</evidence>
<gene>
    <name evidence="8" type="ORF">HJ588_11030</name>
</gene>
<dbReference type="SUPFAM" id="SSF54786">
    <property type="entry name" value="YcfA/nrd intein domain"/>
    <property type="match status" value="1"/>
</dbReference>
<dbReference type="GO" id="GO:0004519">
    <property type="term" value="F:endonuclease activity"/>
    <property type="evidence" value="ECO:0007669"/>
    <property type="project" value="UniProtKB-KW"/>
</dbReference>
<dbReference type="GO" id="GO:0003729">
    <property type="term" value="F:mRNA binding"/>
    <property type="evidence" value="ECO:0007669"/>
    <property type="project" value="InterPro"/>
</dbReference>
<keyword evidence="4" id="KW-0255">Endonuclease</keyword>
<dbReference type="GO" id="GO:0016787">
    <property type="term" value="F:hydrolase activity"/>
    <property type="evidence" value="ECO:0007669"/>
    <property type="project" value="UniProtKB-KW"/>
</dbReference>
<dbReference type="InterPro" id="IPR012933">
    <property type="entry name" value="HicA_mRNA_interferase"/>
</dbReference>
<dbReference type="Proteomes" id="UP000557772">
    <property type="component" value="Unassembled WGS sequence"/>
</dbReference>
<evidence type="ECO:0000256" key="7">
    <source>
        <dbReference type="ARBA" id="ARBA00023016"/>
    </source>
</evidence>
<protein>
    <submittedName>
        <fullName evidence="8">Type II toxin-antitoxin system HicA family toxin</fullName>
    </submittedName>
</protein>
<organism evidence="8 9">
    <name type="scientific">Flexivirga aerilata</name>
    <dbReference type="NCBI Taxonomy" id="1656889"/>
    <lineage>
        <taxon>Bacteria</taxon>
        <taxon>Bacillati</taxon>
        <taxon>Actinomycetota</taxon>
        <taxon>Actinomycetes</taxon>
        <taxon>Micrococcales</taxon>
        <taxon>Dermacoccaceae</taxon>
        <taxon>Flexivirga</taxon>
    </lineage>
</organism>
<keyword evidence="6" id="KW-0694">RNA-binding</keyword>
<dbReference type="RefSeq" id="WP_171154888.1">
    <property type="nucleotide sequence ID" value="NZ_JABENB010000001.1"/>
</dbReference>
<comment type="caution">
    <text evidence="8">The sequence shown here is derived from an EMBL/GenBank/DDBJ whole genome shotgun (WGS) entry which is preliminary data.</text>
</comment>
<keyword evidence="2" id="KW-1277">Toxin-antitoxin system</keyword>
<keyword evidence="5" id="KW-0378">Hydrolase</keyword>
<dbReference type="InterPro" id="IPR038570">
    <property type="entry name" value="HicA_sf"/>
</dbReference>
<evidence type="ECO:0000256" key="3">
    <source>
        <dbReference type="ARBA" id="ARBA00022722"/>
    </source>
</evidence>
<reference evidence="8 9" key="1">
    <citation type="submission" date="2020-05" db="EMBL/GenBank/DDBJ databases">
        <title>Flexivirga sp. ID2601S isolated from air conditioner.</title>
        <authorList>
            <person name="Kim D.H."/>
        </authorList>
    </citation>
    <scope>NUCLEOTIDE SEQUENCE [LARGE SCALE GENOMIC DNA]</scope>
    <source>
        <strain evidence="8 9">ID2601S</strain>
    </source>
</reference>
<dbReference type="AlphaFoldDB" id="A0A849AG41"/>
<accession>A0A849AG41</accession>